<feature type="transmembrane region" description="Helical" evidence="3">
    <location>
        <begin position="59"/>
        <end position="92"/>
    </location>
</feature>
<keyword evidence="1" id="KW-0479">Metal-binding</keyword>
<dbReference type="EMBL" id="RFFM01000011">
    <property type="protein sequence ID" value="RMH87501.1"/>
    <property type="molecule type" value="Genomic_DNA"/>
</dbReference>
<evidence type="ECO:0000256" key="1">
    <source>
        <dbReference type="ARBA" id="ARBA00022723"/>
    </source>
</evidence>
<dbReference type="RefSeq" id="WP_122168916.1">
    <property type="nucleotide sequence ID" value="NZ_JAMOIB010000019.1"/>
</dbReference>
<keyword evidence="3" id="KW-1133">Transmembrane helix</keyword>
<gene>
    <name evidence="5" type="ORF">EA797_21205</name>
</gene>
<feature type="transmembrane region" description="Helical" evidence="3">
    <location>
        <begin position="29"/>
        <end position="47"/>
    </location>
</feature>
<dbReference type="PANTHER" id="PTHR31302:SF31">
    <property type="entry name" value="PHOSPHODIESTERASE YAEI"/>
    <property type="match status" value="1"/>
</dbReference>
<dbReference type="GO" id="GO:0009245">
    <property type="term" value="P:lipid A biosynthetic process"/>
    <property type="evidence" value="ECO:0007669"/>
    <property type="project" value="TreeGrafter"/>
</dbReference>
<sequence length="372" mass="39615">MNRRLLVGVLLIGLHVFVGVTLIPDLSLGLLGSALAWGYLTLSAVLMRYGVLVRGGGNALLAWSGLLAMGIFSSLAIFSLVRAFVLALASLLSSESAELAQGSALAVIAAVLVVTLFGVINARRTAAIAERTIALRNLPTALQGFSIVQLTDIHVGPTIKQGYIDAVVKRVNSLSPDLIVITGDLVDGSVAELADDFAPLGQLRARHGVYVVTGNHEYYAGADSWIAEFERLGMKVLLNRHVVLEHDGGRMVLAGIADYSAELFRPSHKSDPVAALAGAPVDVPRILLAHQPRSAKAALAAGCDLQLSGHTHGGQFWPWMHFVRWQQPWVAGLQHAGGMQIYISRGTGYWGPPLRFGAPSEITRIQLSFSGA</sequence>
<reference evidence="5 6" key="1">
    <citation type="submission" date="2018-10" db="EMBL/GenBank/DDBJ databases">
        <title>Pseudomonas zhaodongensis NEAU-ST5-21(T) genome.</title>
        <authorList>
            <person name="Peng J."/>
            <person name="Liu Z.-P."/>
        </authorList>
    </citation>
    <scope>NUCLEOTIDE SEQUENCE [LARGE SCALE GENOMIC DNA]</scope>
    <source>
        <strain evidence="5 6">NEAU-ST5-21</strain>
    </source>
</reference>
<dbReference type="GO" id="GO:0008758">
    <property type="term" value="F:UDP-2,3-diacylglucosamine hydrolase activity"/>
    <property type="evidence" value="ECO:0007669"/>
    <property type="project" value="TreeGrafter"/>
</dbReference>
<keyword evidence="3" id="KW-0812">Transmembrane</keyword>
<dbReference type="OrthoDB" id="9780884at2"/>
<evidence type="ECO:0000256" key="3">
    <source>
        <dbReference type="SAM" id="Phobius"/>
    </source>
</evidence>
<dbReference type="PANTHER" id="PTHR31302">
    <property type="entry name" value="TRANSMEMBRANE PROTEIN WITH METALLOPHOSPHOESTERASE DOMAIN-RELATED"/>
    <property type="match status" value="1"/>
</dbReference>
<evidence type="ECO:0000256" key="2">
    <source>
        <dbReference type="ARBA" id="ARBA00022801"/>
    </source>
</evidence>
<dbReference type="Proteomes" id="UP000269774">
    <property type="component" value="Unassembled WGS sequence"/>
</dbReference>
<feature type="domain" description="Calcineurin-like phosphoesterase" evidence="4">
    <location>
        <begin position="146"/>
        <end position="313"/>
    </location>
</feature>
<protein>
    <submittedName>
        <fullName evidence="5">Metallophosphoesterase</fullName>
    </submittedName>
</protein>
<keyword evidence="6" id="KW-1185">Reference proteome</keyword>
<dbReference type="Gene3D" id="3.60.21.10">
    <property type="match status" value="1"/>
</dbReference>
<accession>A0A3M2HCS6</accession>
<dbReference type="InterPro" id="IPR029052">
    <property type="entry name" value="Metallo-depent_PP-like"/>
</dbReference>
<keyword evidence="3" id="KW-0472">Membrane</keyword>
<dbReference type="CDD" id="cd07385">
    <property type="entry name" value="MPP_YkuE_C"/>
    <property type="match status" value="1"/>
</dbReference>
<dbReference type="SUPFAM" id="SSF56300">
    <property type="entry name" value="Metallo-dependent phosphatases"/>
    <property type="match status" value="1"/>
</dbReference>
<comment type="caution">
    <text evidence="5">The sequence shown here is derived from an EMBL/GenBank/DDBJ whole genome shotgun (WGS) entry which is preliminary data.</text>
</comment>
<keyword evidence="2" id="KW-0378">Hydrolase</keyword>
<proteinExistence type="predicted"/>
<dbReference type="GO" id="GO:0016020">
    <property type="term" value="C:membrane"/>
    <property type="evidence" value="ECO:0007669"/>
    <property type="project" value="GOC"/>
</dbReference>
<evidence type="ECO:0000313" key="6">
    <source>
        <dbReference type="Proteomes" id="UP000269774"/>
    </source>
</evidence>
<dbReference type="AlphaFoldDB" id="A0A3M2HCS6"/>
<organism evidence="5 6">
    <name type="scientific">Stutzerimonas zhaodongensis</name>
    <dbReference type="NCBI Taxonomy" id="1176257"/>
    <lineage>
        <taxon>Bacteria</taxon>
        <taxon>Pseudomonadati</taxon>
        <taxon>Pseudomonadota</taxon>
        <taxon>Gammaproteobacteria</taxon>
        <taxon>Pseudomonadales</taxon>
        <taxon>Pseudomonadaceae</taxon>
        <taxon>Stutzerimonas</taxon>
    </lineage>
</organism>
<name>A0A3M2HCS6_9GAMM</name>
<dbReference type="GO" id="GO:0046872">
    <property type="term" value="F:metal ion binding"/>
    <property type="evidence" value="ECO:0007669"/>
    <property type="project" value="UniProtKB-KW"/>
</dbReference>
<feature type="transmembrane region" description="Helical" evidence="3">
    <location>
        <begin position="104"/>
        <end position="122"/>
    </location>
</feature>
<dbReference type="InterPro" id="IPR051158">
    <property type="entry name" value="Metallophosphoesterase_sf"/>
</dbReference>
<evidence type="ECO:0000259" key="4">
    <source>
        <dbReference type="Pfam" id="PF00149"/>
    </source>
</evidence>
<dbReference type="InterPro" id="IPR004843">
    <property type="entry name" value="Calcineurin-like_PHP"/>
</dbReference>
<evidence type="ECO:0000313" key="5">
    <source>
        <dbReference type="EMBL" id="RMH87501.1"/>
    </source>
</evidence>
<dbReference type="Pfam" id="PF00149">
    <property type="entry name" value="Metallophos"/>
    <property type="match status" value="1"/>
</dbReference>